<sequence>MIVGGGPIGLTARALLERWGVRAHRYPKAP</sequence>
<evidence type="ECO:0008006" key="3">
    <source>
        <dbReference type="Google" id="ProtNLM"/>
    </source>
</evidence>
<protein>
    <recommendedName>
        <fullName evidence="3">FAD-binding domain-containing protein</fullName>
    </recommendedName>
</protein>
<keyword evidence="2" id="KW-1185">Reference proteome</keyword>
<evidence type="ECO:0000313" key="2">
    <source>
        <dbReference type="Proteomes" id="UP001620295"/>
    </source>
</evidence>
<comment type="caution">
    <text evidence="1">The sequence shown here is derived from an EMBL/GenBank/DDBJ whole genome shotgun (WGS) entry which is preliminary data.</text>
</comment>
<gene>
    <name evidence="1" type="ORF">ACI2L5_18350</name>
</gene>
<organism evidence="1 2">
    <name type="scientific">Streptomyces milbemycinicus</name>
    <dbReference type="NCBI Taxonomy" id="476552"/>
    <lineage>
        <taxon>Bacteria</taxon>
        <taxon>Bacillati</taxon>
        <taxon>Actinomycetota</taxon>
        <taxon>Actinomycetes</taxon>
        <taxon>Kitasatosporales</taxon>
        <taxon>Streptomycetaceae</taxon>
        <taxon>Streptomyces</taxon>
    </lineage>
</organism>
<name>A0ABW8LLT8_9ACTN</name>
<evidence type="ECO:0000313" key="1">
    <source>
        <dbReference type="EMBL" id="MFK4266883.1"/>
    </source>
</evidence>
<dbReference type="RefSeq" id="WP_358644047.1">
    <property type="nucleotide sequence ID" value="NZ_JBFACG010000013.1"/>
</dbReference>
<accession>A0ABW8LLT8</accession>
<proteinExistence type="predicted"/>
<reference evidence="1 2" key="1">
    <citation type="submission" date="2024-11" db="EMBL/GenBank/DDBJ databases">
        <title>The Natural Products Discovery Center: Release of the First 8490 Sequenced Strains for Exploring Actinobacteria Biosynthetic Diversity.</title>
        <authorList>
            <person name="Kalkreuter E."/>
            <person name="Kautsar S.A."/>
            <person name="Yang D."/>
            <person name="Bader C.D."/>
            <person name="Teijaro C.N."/>
            <person name="Fluegel L."/>
            <person name="Davis C.M."/>
            <person name="Simpson J.R."/>
            <person name="Lauterbach L."/>
            <person name="Steele A.D."/>
            <person name="Gui C."/>
            <person name="Meng S."/>
            <person name="Li G."/>
            <person name="Viehrig K."/>
            <person name="Ye F."/>
            <person name="Su P."/>
            <person name="Kiefer A.F."/>
            <person name="Nichols A."/>
            <person name="Cepeda A.J."/>
            <person name="Yan W."/>
            <person name="Fan B."/>
            <person name="Jiang Y."/>
            <person name="Adhikari A."/>
            <person name="Zheng C.-J."/>
            <person name="Schuster L."/>
            <person name="Cowan T.M."/>
            <person name="Smanski M.J."/>
            <person name="Chevrette M.G."/>
            <person name="De Carvalho L.P.S."/>
            <person name="Shen B."/>
        </authorList>
    </citation>
    <scope>NUCLEOTIDE SEQUENCE [LARGE SCALE GENOMIC DNA]</scope>
    <source>
        <strain evidence="1 2">NPDC020863</strain>
    </source>
</reference>
<dbReference type="Proteomes" id="UP001620295">
    <property type="component" value="Unassembled WGS sequence"/>
</dbReference>
<dbReference type="EMBL" id="JBJDQH010000006">
    <property type="protein sequence ID" value="MFK4266883.1"/>
    <property type="molecule type" value="Genomic_DNA"/>
</dbReference>